<evidence type="ECO:0000256" key="1">
    <source>
        <dbReference type="ARBA" id="ARBA00004141"/>
    </source>
</evidence>
<evidence type="ECO:0000256" key="3">
    <source>
        <dbReference type="ARBA" id="ARBA00022989"/>
    </source>
</evidence>
<dbReference type="RefSeq" id="WP_160844109.1">
    <property type="nucleotide sequence ID" value="NZ_WVHT01000003.1"/>
</dbReference>
<name>A0A7K1Y9Y2_9SPHI</name>
<gene>
    <name evidence="6" type="ORF">GS399_08075</name>
</gene>
<organism evidence="6 7">
    <name type="scientific">Hufsiella arboris</name>
    <dbReference type="NCBI Taxonomy" id="2695275"/>
    <lineage>
        <taxon>Bacteria</taxon>
        <taxon>Pseudomonadati</taxon>
        <taxon>Bacteroidota</taxon>
        <taxon>Sphingobacteriia</taxon>
        <taxon>Sphingobacteriales</taxon>
        <taxon>Sphingobacteriaceae</taxon>
        <taxon>Hufsiella</taxon>
    </lineage>
</organism>
<dbReference type="Proteomes" id="UP000466586">
    <property type="component" value="Unassembled WGS sequence"/>
</dbReference>
<feature type="transmembrane region" description="Helical" evidence="5">
    <location>
        <begin position="7"/>
        <end position="27"/>
    </location>
</feature>
<feature type="transmembrane region" description="Helical" evidence="5">
    <location>
        <begin position="97"/>
        <end position="115"/>
    </location>
</feature>
<comment type="subcellular location">
    <subcellularLocation>
        <location evidence="1">Membrane</location>
        <topology evidence="1">Multi-pass membrane protein</topology>
    </subcellularLocation>
</comment>
<keyword evidence="4 5" id="KW-0472">Membrane</keyword>
<feature type="transmembrane region" description="Helical" evidence="5">
    <location>
        <begin position="63"/>
        <end position="91"/>
    </location>
</feature>
<reference evidence="6 7" key="1">
    <citation type="submission" date="2019-11" db="EMBL/GenBank/DDBJ databases">
        <title>Pedobacter sp. HMF7647 Genome sequencing and assembly.</title>
        <authorList>
            <person name="Kang H."/>
            <person name="Kim H."/>
            <person name="Joh K."/>
        </authorList>
    </citation>
    <scope>NUCLEOTIDE SEQUENCE [LARGE SCALE GENOMIC DNA]</scope>
    <source>
        <strain evidence="6 7">HMF7647</strain>
    </source>
</reference>
<dbReference type="Pfam" id="PF07681">
    <property type="entry name" value="DoxX"/>
    <property type="match status" value="1"/>
</dbReference>
<dbReference type="EMBL" id="WVHT01000003">
    <property type="protein sequence ID" value="MXV50929.1"/>
    <property type="molecule type" value="Genomic_DNA"/>
</dbReference>
<sequence>MKIAAIVVRVLMGLMFLFASIPVLFHLMPTPELKGDIKVFMTGIMAARYLFPLIKITELLCGIAFVTGFFVPLAVVVIFPIIINIVLYHAYLGPSELPIAIALLICDLFLAWYYRDRYKPILSAK</sequence>
<comment type="caution">
    <text evidence="6">The sequence shown here is derived from an EMBL/GenBank/DDBJ whole genome shotgun (WGS) entry which is preliminary data.</text>
</comment>
<evidence type="ECO:0000256" key="4">
    <source>
        <dbReference type="ARBA" id="ARBA00023136"/>
    </source>
</evidence>
<keyword evidence="3 5" id="KW-1133">Transmembrane helix</keyword>
<keyword evidence="7" id="KW-1185">Reference proteome</keyword>
<dbReference type="AlphaFoldDB" id="A0A7K1Y9Y2"/>
<evidence type="ECO:0000313" key="7">
    <source>
        <dbReference type="Proteomes" id="UP000466586"/>
    </source>
</evidence>
<accession>A0A7K1Y9Y2</accession>
<evidence type="ECO:0000256" key="5">
    <source>
        <dbReference type="SAM" id="Phobius"/>
    </source>
</evidence>
<dbReference type="InterPro" id="IPR032808">
    <property type="entry name" value="DoxX"/>
</dbReference>
<evidence type="ECO:0000256" key="2">
    <source>
        <dbReference type="ARBA" id="ARBA00022692"/>
    </source>
</evidence>
<keyword evidence="2 5" id="KW-0812">Transmembrane</keyword>
<protein>
    <submittedName>
        <fullName evidence="6">DoxX family protein</fullName>
    </submittedName>
</protein>
<dbReference type="GO" id="GO:0016020">
    <property type="term" value="C:membrane"/>
    <property type="evidence" value="ECO:0007669"/>
    <property type="project" value="UniProtKB-SubCell"/>
</dbReference>
<evidence type="ECO:0000313" key="6">
    <source>
        <dbReference type="EMBL" id="MXV50929.1"/>
    </source>
</evidence>
<proteinExistence type="predicted"/>